<dbReference type="InterPro" id="IPR011009">
    <property type="entry name" value="Kinase-like_dom_sf"/>
</dbReference>
<evidence type="ECO:0000313" key="9">
    <source>
        <dbReference type="Proteomes" id="UP001189429"/>
    </source>
</evidence>
<evidence type="ECO:0000256" key="2">
    <source>
        <dbReference type="ARBA" id="ARBA00022679"/>
    </source>
</evidence>
<organism evidence="8 9">
    <name type="scientific">Prorocentrum cordatum</name>
    <dbReference type="NCBI Taxonomy" id="2364126"/>
    <lineage>
        <taxon>Eukaryota</taxon>
        <taxon>Sar</taxon>
        <taxon>Alveolata</taxon>
        <taxon>Dinophyceae</taxon>
        <taxon>Prorocentrales</taxon>
        <taxon>Prorocentraceae</taxon>
        <taxon>Prorocentrum</taxon>
    </lineage>
</organism>
<sequence>MQRQGRLREQEAAPIFVGVASALDHLHQRGLLHRDVKAENVLLCTGGVAKLADFGWCAELSDRDARKTFCGTLDYLSPEMLRGEEHNHAVDIWAMGVLLYEMLAGHTPFAGRGMSGSMSRISSVDLKIPEAVPAAARDLIGRLLVGDPGSRLPLAEAGCDRAGAGTPRRRRRPRRAPTELRCPARVRRRQVG</sequence>
<dbReference type="InterPro" id="IPR008271">
    <property type="entry name" value="Ser/Thr_kinase_AS"/>
</dbReference>
<dbReference type="PANTHER" id="PTHR24350">
    <property type="entry name" value="SERINE/THREONINE-PROTEIN KINASE IAL-RELATED"/>
    <property type="match status" value="1"/>
</dbReference>
<keyword evidence="9" id="KW-1185">Reference proteome</keyword>
<gene>
    <name evidence="8" type="ORF">PCOR1329_LOCUS14343</name>
</gene>
<dbReference type="Gene3D" id="1.10.510.10">
    <property type="entry name" value="Transferase(Phosphotransferase) domain 1"/>
    <property type="match status" value="1"/>
</dbReference>
<keyword evidence="3" id="KW-0547">Nucleotide-binding</keyword>
<evidence type="ECO:0000256" key="3">
    <source>
        <dbReference type="ARBA" id="ARBA00022741"/>
    </source>
</evidence>
<dbReference type="Proteomes" id="UP001189429">
    <property type="component" value="Unassembled WGS sequence"/>
</dbReference>
<keyword evidence="5" id="KW-0067">ATP-binding</keyword>
<evidence type="ECO:0000313" key="8">
    <source>
        <dbReference type="EMBL" id="CAK0808930.1"/>
    </source>
</evidence>
<evidence type="ECO:0000256" key="6">
    <source>
        <dbReference type="SAM" id="MobiDB-lite"/>
    </source>
</evidence>
<keyword evidence="4" id="KW-0418">Kinase</keyword>
<dbReference type="EMBL" id="CAUYUJ010004280">
    <property type="protein sequence ID" value="CAK0808930.1"/>
    <property type="molecule type" value="Genomic_DNA"/>
</dbReference>
<keyword evidence="1" id="KW-0723">Serine/threonine-protein kinase</keyword>
<accession>A0ABN9QRY5</accession>
<keyword evidence="2" id="KW-0808">Transferase</keyword>
<dbReference type="SUPFAM" id="SSF56112">
    <property type="entry name" value="Protein kinase-like (PK-like)"/>
    <property type="match status" value="1"/>
</dbReference>
<dbReference type="InterPro" id="IPR000719">
    <property type="entry name" value="Prot_kinase_dom"/>
</dbReference>
<dbReference type="PROSITE" id="PS00108">
    <property type="entry name" value="PROTEIN_KINASE_ST"/>
    <property type="match status" value="1"/>
</dbReference>
<evidence type="ECO:0000256" key="4">
    <source>
        <dbReference type="ARBA" id="ARBA00022777"/>
    </source>
</evidence>
<dbReference type="InterPro" id="IPR030616">
    <property type="entry name" value="Aur-like"/>
</dbReference>
<protein>
    <recommendedName>
        <fullName evidence="7">Protein kinase domain-containing protein</fullName>
    </recommendedName>
</protein>
<evidence type="ECO:0000259" key="7">
    <source>
        <dbReference type="PROSITE" id="PS50011"/>
    </source>
</evidence>
<reference evidence="8" key="1">
    <citation type="submission" date="2023-10" db="EMBL/GenBank/DDBJ databases">
        <authorList>
            <person name="Chen Y."/>
            <person name="Shah S."/>
            <person name="Dougan E. K."/>
            <person name="Thang M."/>
            <person name="Chan C."/>
        </authorList>
    </citation>
    <scope>NUCLEOTIDE SEQUENCE [LARGE SCALE GENOMIC DNA]</scope>
</reference>
<dbReference type="SMART" id="SM00220">
    <property type="entry name" value="S_TKc"/>
    <property type="match status" value="1"/>
</dbReference>
<feature type="domain" description="Protein kinase" evidence="7">
    <location>
        <begin position="1"/>
        <end position="169"/>
    </location>
</feature>
<proteinExistence type="predicted"/>
<dbReference type="PROSITE" id="PS50011">
    <property type="entry name" value="PROTEIN_KINASE_DOM"/>
    <property type="match status" value="1"/>
</dbReference>
<evidence type="ECO:0000256" key="5">
    <source>
        <dbReference type="ARBA" id="ARBA00022840"/>
    </source>
</evidence>
<feature type="region of interest" description="Disordered" evidence="6">
    <location>
        <begin position="156"/>
        <end position="192"/>
    </location>
</feature>
<dbReference type="Pfam" id="PF00069">
    <property type="entry name" value="Pkinase"/>
    <property type="match status" value="1"/>
</dbReference>
<evidence type="ECO:0000256" key="1">
    <source>
        <dbReference type="ARBA" id="ARBA00022527"/>
    </source>
</evidence>
<comment type="caution">
    <text evidence="8">The sequence shown here is derived from an EMBL/GenBank/DDBJ whole genome shotgun (WGS) entry which is preliminary data.</text>
</comment>
<name>A0ABN9QRY5_9DINO</name>